<evidence type="ECO:0000313" key="2">
    <source>
        <dbReference type="Proteomes" id="UP001055879"/>
    </source>
</evidence>
<proteinExistence type="predicted"/>
<dbReference type="Proteomes" id="UP001055879">
    <property type="component" value="Linkage Group LG03"/>
</dbReference>
<protein>
    <submittedName>
        <fullName evidence="1">Uncharacterized protein</fullName>
    </submittedName>
</protein>
<accession>A0ACB9DGL8</accession>
<dbReference type="EMBL" id="CM042049">
    <property type="protein sequence ID" value="KAI3745611.1"/>
    <property type="molecule type" value="Genomic_DNA"/>
</dbReference>
<comment type="caution">
    <text evidence="1">The sequence shown here is derived from an EMBL/GenBank/DDBJ whole genome shotgun (WGS) entry which is preliminary data.</text>
</comment>
<gene>
    <name evidence="1" type="ORF">L6452_08012</name>
</gene>
<organism evidence="1 2">
    <name type="scientific">Arctium lappa</name>
    <name type="common">Greater burdock</name>
    <name type="synonym">Lappa major</name>
    <dbReference type="NCBI Taxonomy" id="4217"/>
    <lineage>
        <taxon>Eukaryota</taxon>
        <taxon>Viridiplantae</taxon>
        <taxon>Streptophyta</taxon>
        <taxon>Embryophyta</taxon>
        <taxon>Tracheophyta</taxon>
        <taxon>Spermatophyta</taxon>
        <taxon>Magnoliopsida</taxon>
        <taxon>eudicotyledons</taxon>
        <taxon>Gunneridae</taxon>
        <taxon>Pentapetalae</taxon>
        <taxon>asterids</taxon>
        <taxon>campanulids</taxon>
        <taxon>Asterales</taxon>
        <taxon>Asteraceae</taxon>
        <taxon>Carduoideae</taxon>
        <taxon>Cardueae</taxon>
        <taxon>Arctiinae</taxon>
        <taxon>Arctium</taxon>
    </lineage>
</organism>
<sequence length="509" mass="57555">MADDDSSGGVSLRCLSLYSRGGGGCKVGAATSDEFGEVAKGFKPVCGTHDTSVDCFSYGVDRFWKRNNRKKNLEVEKEPHGKNTMDVFLPDDVLEMCLMRLPLASLMNSRLVCKKWRALTITPRFMQMRRDGCFPSPWLFVFGTVRDGYCSREIYGFDVSFKKWHKIEAEVLTGRFLFSVATVRDDIYIVGGRSSTSRMDGSSCKTHRGVLVFSPSTKSWHKVASMKHARSKPVLGVCEVNSDRLIVKSQHTHFLRSRTRVGGVSDVYEDPHRLSVRRLSRNSIDEKVKHASVKDRRRFLIIAVGGLGSWEEPLDSCEIYDSSSNKWSETQRLPVDFGVVCSAVVCNGTFYVYSETDKLAAYDIGHGFWVPVQMTPAPPRVHEYSPKLVSCDDRRLFMVSVSWCEGDGEIGRRNKAVRKFWELDLVYLTWNEVSKHPDAPMDWNAVFVADKNLIFGVEMFKIFGQVLEFLTMCDVSDPAMKWVHVSKNQVAREMDAASCVMKSMAVVHL</sequence>
<name>A0ACB9DGL8_ARCLA</name>
<reference evidence="1 2" key="2">
    <citation type="journal article" date="2022" name="Mol. Ecol. Resour.">
        <title>The genomes of chicory, endive, great burdock and yacon provide insights into Asteraceae paleo-polyploidization history and plant inulin production.</title>
        <authorList>
            <person name="Fan W."/>
            <person name="Wang S."/>
            <person name="Wang H."/>
            <person name="Wang A."/>
            <person name="Jiang F."/>
            <person name="Liu H."/>
            <person name="Zhao H."/>
            <person name="Xu D."/>
            <person name="Zhang Y."/>
        </authorList>
    </citation>
    <scope>NUCLEOTIDE SEQUENCE [LARGE SCALE GENOMIC DNA]</scope>
    <source>
        <strain evidence="2">cv. Niubang</strain>
    </source>
</reference>
<keyword evidence="2" id="KW-1185">Reference proteome</keyword>
<evidence type="ECO:0000313" key="1">
    <source>
        <dbReference type="EMBL" id="KAI3745611.1"/>
    </source>
</evidence>
<reference evidence="2" key="1">
    <citation type="journal article" date="2022" name="Mol. Ecol. Resour.">
        <title>The genomes of chicory, endive, great burdock and yacon provide insights into Asteraceae palaeo-polyploidization history and plant inulin production.</title>
        <authorList>
            <person name="Fan W."/>
            <person name="Wang S."/>
            <person name="Wang H."/>
            <person name="Wang A."/>
            <person name="Jiang F."/>
            <person name="Liu H."/>
            <person name="Zhao H."/>
            <person name="Xu D."/>
            <person name="Zhang Y."/>
        </authorList>
    </citation>
    <scope>NUCLEOTIDE SEQUENCE [LARGE SCALE GENOMIC DNA]</scope>
    <source>
        <strain evidence="2">cv. Niubang</strain>
    </source>
</reference>